<feature type="compositionally biased region" description="Low complexity" evidence="1">
    <location>
        <begin position="23"/>
        <end position="48"/>
    </location>
</feature>
<protein>
    <submittedName>
        <fullName evidence="3">Cell division protein FtsB</fullName>
    </submittedName>
</protein>
<name>A0ABS4X8T7_9MICC</name>
<keyword evidence="3" id="KW-0131">Cell cycle</keyword>
<feature type="compositionally biased region" description="Basic and acidic residues" evidence="1">
    <location>
        <begin position="117"/>
        <end position="159"/>
    </location>
</feature>
<dbReference type="InterPro" id="IPR007060">
    <property type="entry name" value="FtsL/DivIC"/>
</dbReference>
<gene>
    <name evidence="3" type="ORF">JOF47_000393</name>
</gene>
<evidence type="ECO:0000313" key="4">
    <source>
        <dbReference type="Proteomes" id="UP001296993"/>
    </source>
</evidence>
<dbReference type="EMBL" id="JAGIOF010000001">
    <property type="protein sequence ID" value="MBP2384882.1"/>
    <property type="molecule type" value="Genomic_DNA"/>
</dbReference>
<organism evidence="3 4">
    <name type="scientific">Paeniglutamicibacter kerguelensis</name>
    <dbReference type="NCBI Taxonomy" id="254788"/>
    <lineage>
        <taxon>Bacteria</taxon>
        <taxon>Bacillati</taxon>
        <taxon>Actinomycetota</taxon>
        <taxon>Actinomycetes</taxon>
        <taxon>Micrococcales</taxon>
        <taxon>Micrococcaceae</taxon>
        <taxon>Paeniglutamicibacter</taxon>
    </lineage>
</organism>
<keyword evidence="3" id="KW-0132">Cell division</keyword>
<keyword evidence="2" id="KW-0812">Transmembrane</keyword>
<reference evidence="3 4" key="1">
    <citation type="submission" date="2021-03" db="EMBL/GenBank/DDBJ databases">
        <title>Sequencing the genomes of 1000 actinobacteria strains.</title>
        <authorList>
            <person name="Klenk H.-P."/>
        </authorList>
    </citation>
    <scope>NUCLEOTIDE SEQUENCE [LARGE SCALE GENOMIC DNA]</scope>
    <source>
        <strain evidence="3 4">DSM 15797</strain>
    </source>
</reference>
<dbReference type="RefSeq" id="WP_245356212.1">
    <property type="nucleotide sequence ID" value="NZ_BAAAJY010000006.1"/>
</dbReference>
<accession>A0ABS4X8T7</accession>
<comment type="caution">
    <text evidence="3">The sequence shown here is derived from an EMBL/GenBank/DDBJ whole genome shotgun (WGS) entry which is preliminary data.</text>
</comment>
<feature type="transmembrane region" description="Helical" evidence="2">
    <location>
        <begin position="183"/>
        <end position="205"/>
    </location>
</feature>
<dbReference type="Proteomes" id="UP001296993">
    <property type="component" value="Unassembled WGS sequence"/>
</dbReference>
<proteinExistence type="predicted"/>
<evidence type="ECO:0000313" key="3">
    <source>
        <dbReference type="EMBL" id="MBP2384882.1"/>
    </source>
</evidence>
<dbReference type="Pfam" id="PF04977">
    <property type="entry name" value="DivIC"/>
    <property type="match status" value="1"/>
</dbReference>
<evidence type="ECO:0000256" key="2">
    <source>
        <dbReference type="SAM" id="Phobius"/>
    </source>
</evidence>
<evidence type="ECO:0000256" key="1">
    <source>
        <dbReference type="SAM" id="MobiDB-lite"/>
    </source>
</evidence>
<feature type="region of interest" description="Disordered" evidence="1">
    <location>
        <begin position="1"/>
        <end position="176"/>
    </location>
</feature>
<dbReference type="GO" id="GO:0051301">
    <property type="term" value="P:cell division"/>
    <property type="evidence" value="ECO:0007669"/>
    <property type="project" value="UniProtKB-KW"/>
</dbReference>
<keyword evidence="2" id="KW-0472">Membrane</keyword>
<keyword evidence="4" id="KW-1185">Reference proteome</keyword>
<sequence length="301" mass="32594">MATRRPPMPRAGSSSEDPRRATPDPGAAPSPASQAAGTPGRRAATGTPSSKAAPVRPRTTREPDRPPVQRRAAPQPPTAKVIPLGRINDAAPVAPPAPKTKAKPKGDHAAARPARAARGEKPPADKTNKSERRKSIDSQRRIEDRNLLSGAVRKDEKAAKKQPKKAPEGPVKPIPARSFSGRILALSISLSVFAMLLVPSIGTYARQRDEITALESVIAAKQVEQEGLKDQIARWDDPLYIKQQARDRINLVMPGERNYMVVGRKPTDAPPVEENHSPNEIRTDLPWVDALFDSVQRAATD</sequence>
<keyword evidence="2" id="KW-1133">Transmembrane helix</keyword>